<feature type="compositionally biased region" description="Polar residues" evidence="1">
    <location>
        <begin position="320"/>
        <end position="339"/>
    </location>
</feature>
<sequence length="668" mass="72370">MAKVTDSPPSSLSVSDDTDDENVPRKSGKKKVARQSDDDSDMSLSLPASSDEDTNQQKDNEQPVQRKRKSSSSRDPLKTQGNPQGLADTEVDHEAEGYRGQRPNLPGEEDNWSLLDSPLPGNGHRRGSSEAPPGRDSGMGETRLSDADSSLFTDTRSPVSAASGKHTMSPAQTTQGPAVGGNAEIRKGIGQMDSDLEKFRTEVLRLNEDITQLNSALSHFESPQESPLLPDATLAGTQYGAQISDSANAVSAQDPMPSQAAPLTDALDVLASPVPATLRAEESEMEDARVRQLVELLERATQQIKAERARAKDLERENQALKQSSAHNSLEYSGQGTNDSVDDDPRYIGLQRAYTEALKKKQKYEHLKVKYRELALENQLAIEQIAVLRIKCIDMQVALETEKAKVQDLSQKNTLLAKHAGNGYASMPAVQPAQLPAPPHQPVAAQPPPPAAVAPPVPTQSHNVPTDMVFSVVGPDGCDLEEEHPSANSNKERLHASARGRKPISQTQVRSSRTTAPSPQRKTPSTTQLPHGHQSPLRSNASARTPSPGLPSQSSPVRSRSTAAVPVPASPKDEVLIHRMIRALSPPPTVSQMGKLVDSMVKELIRNLQLRGVDLPMRKVTNCVYLINNKRLNLAVISDKLVVKVGGGHQDFLEYLNKSKVLRVAKAK</sequence>
<feature type="compositionally biased region" description="Polar residues" evidence="1">
    <location>
        <begin position="536"/>
        <end position="562"/>
    </location>
</feature>
<feature type="compositionally biased region" description="Pro residues" evidence="1">
    <location>
        <begin position="435"/>
        <end position="458"/>
    </location>
</feature>
<protein>
    <submittedName>
        <fullName evidence="2">Uncharacterized protein</fullName>
    </submittedName>
</protein>
<gene>
    <name evidence="2" type="ORF">EGYM00163_LOCUS23919</name>
</gene>
<feature type="compositionally biased region" description="Basic and acidic residues" evidence="1">
    <location>
        <begin position="90"/>
        <end position="99"/>
    </location>
</feature>
<reference evidence="2" key="1">
    <citation type="submission" date="2021-01" db="EMBL/GenBank/DDBJ databases">
        <authorList>
            <person name="Corre E."/>
            <person name="Pelletier E."/>
            <person name="Niang G."/>
            <person name="Scheremetjew M."/>
            <person name="Finn R."/>
            <person name="Kale V."/>
            <person name="Holt S."/>
            <person name="Cochrane G."/>
            <person name="Meng A."/>
            <person name="Brown T."/>
            <person name="Cohen L."/>
        </authorList>
    </citation>
    <scope>NUCLEOTIDE SEQUENCE</scope>
    <source>
        <strain evidence="2">CCMP1594</strain>
    </source>
</reference>
<name>A0A7S4FSC7_9EUGL</name>
<feature type="region of interest" description="Disordered" evidence="1">
    <location>
        <begin position="427"/>
        <end position="570"/>
    </location>
</feature>
<evidence type="ECO:0000313" key="2">
    <source>
        <dbReference type="EMBL" id="CAE0812769.1"/>
    </source>
</evidence>
<dbReference type="SUPFAM" id="SSF143575">
    <property type="entry name" value="GAS2 domain-like"/>
    <property type="match status" value="1"/>
</dbReference>
<feature type="compositionally biased region" description="Basic and acidic residues" evidence="1">
    <location>
        <begin position="308"/>
        <end position="319"/>
    </location>
</feature>
<dbReference type="InterPro" id="IPR036534">
    <property type="entry name" value="GAR_dom_sf"/>
</dbReference>
<feature type="region of interest" description="Disordered" evidence="1">
    <location>
        <begin position="308"/>
        <end position="345"/>
    </location>
</feature>
<accession>A0A7S4FSC7</accession>
<feature type="compositionally biased region" description="Low complexity" evidence="1">
    <location>
        <begin position="1"/>
        <end position="15"/>
    </location>
</feature>
<dbReference type="EMBL" id="HBJA01067959">
    <property type="protein sequence ID" value="CAE0812769.1"/>
    <property type="molecule type" value="Transcribed_RNA"/>
</dbReference>
<proteinExistence type="predicted"/>
<feature type="region of interest" description="Disordered" evidence="1">
    <location>
        <begin position="1"/>
        <end position="183"/>
    </location>
</feature>
<feature type="compositionally biased region" description="Polar residues" evidence="1">
    <location>
        <begin position="504"/>
        <end position="529"/>
    </location>
</feature>
<dbReference type="GO" id="GO:0008017">
    <property type="term" value="F:microtubule binding"/>
    <property type="evidence" value="ECO:0007669"/>
    <property type="project" value="InterPro"/>
</dbReference>
<dbReference type="AlphaFoldDB" id="A0A7S4FSC7"/>
<evidence type="ECO:0000256" key="1">
    <source>
        <dbReference type="SAM" id="MobiDB-lite"/>
    </source>
</evidence>
<organism evidence="2">
    <name type="scientific">Eutreptiella gymnastica</name>
    <dbReference type="NCBI Taxonomy" id="73025"/>
    <lineage>
        <taxon>Eukaryota</taxon>
        <taxon>Discoba</taxon>
        <taxon>Euglenozoa</taxon>
        <taxon>Euglenida</taxon>
        <taxon>Spirocuta</taxon>
        <taxon>Euglenophyceae</taxon>
        <taxon>Eutreptiales</taxon>
        <taxon>Eutreptiaceae</taxon>
        <taxon>Eutreptiella</taxon>
    </lineage>
</organism>
<feature type="compositionally biased region" description="Polar residues" evidence="1">
    <location>
        <begin position="147"/>
        <end position="160"/>
    </location>
</feature>